<evidence type="ECO:0000256" key="5">
    <source>
        <dbReference type="ARBA" id="ARBA00049880"/>
    </source>
</evidence>
<evidence type="ECO:0000313" key="8">
    <source>
        <dbReference type="Proteomes" id="UP001595752"/>
    </source>
</evidence>
<dbReference type="SUPFAM" id="SSF55729">
    <property type="entry name" value="Acyl-CoA N-acyltransferases (Nat)"/>
    <property type="match status" value="1"/>
</dbReference>
<keyword evidence="1" id="KW-0678">Repressor</keyword>
<dbReference type="Pfam" id="PF13673">
    <property type="entry name" value="Acetyltransf_10"/>
    <property type="match status" value="1"/>
</dbReference>
<dbReference type="EC" id="2.3.1.-" evidence="7"/>
<keyword evidence="8" id="KW-1185">Reference proteome</keyword>
<comment type="catalytic activity">
    <reaction evidence="5">
        <text>glycyl-tRNA(Gly) + acetyl-CoA = N-acetylglycyl-tRNA(Gly) + CoA + H(+)</text>
        <dbReference type="Rhea" id="RHEA:81867"/>
        <dbReference type="Rhea" id="RHEA-COMP:9683"/>
        <dbReference type="Rhea" id="RHEA-COMP:19766"/>
        <dbReference type="ChEBI" id="CHEBI:15378"/>
        <dbReference type="ChEBI" id="CHEBI:57287"/>
        <dbReference type="ChEBI" id="CHEBI:57288"/>
        <dbReference type="ChEBI" id="CHEBI:78522"/>
        <dbReference type="ChEBI" id="CHEBI:232036"/>
    </reaction>
</comment>
<dbReference type="EMBL" id="JBHRZT010000043">
    <property type="protein sequence ID" value="MFC3883764.1"/>
    <property type="molecule type" value="Genomic_DNA"/>
</dbReference>
<sequence>MFDLGQSVNIRDDLREDLLTEDHYEVIQTFKCGDESSVETFLKEEALSLQRYNMAITRLFFDGNQNLVGYFTVFNDMLQRIGRDKRKKLNWDLISADFYPAIRIHYLGVDERYRGQGNGTTIMLSAIDLCHQTSKISGCSFITIEALDSSVEFYRRFDFKTLGRPTSYYYNMALKIDELD</sequence>
<dbReference type="PANTHER" id="PTHR36449">
    <property type="entry name" value="ACETYLTRANSFERASE-RELATED"/>
    <property type="match status" value="1"/>
</dbReference>
<dbReference type="PROSITE" id="PS51186">
    <property type="entry name" value="GNAT"/>
    <property type="match status" value="1"/>
</dbReference>
<name>A0ABV8B2K0_9BACI</name>
<organism evidence="7 8">
    <name type="scientific">Bacillus songklensis</name>
    <dbReference type="NCBI Taxonomy" id="1069116"/>
    <lineage>
        <taxon>Bacteria</taxon>
        <taxon>Bacillati</taxon>
        <taxon>Bacillota</taxon>
        <taxon>Bacilli</taxon>
        <taxon>Bacillales</taxon>
        <taxon>Bacillaceae</taxon>
        <taxon>Bacillus</taxon>
    </lineage>
</organism>
<evidence type="ECO:0000313" key="7">
    <source>
        <dbReference type="EMBL" id="MFC3883764.1"/>
    </source>
</evidence>
<evidence type="ECO:0000259" key="6">
    <source>
        <dbReference type="PROSITE" id="PS51186"/>
    </source>
</evidence>
<keyword evidence="3 7" id="KW-0808">Transferase</keyword>
<dbReference type="InterPro" id="IPR000182">
    <property type="entry name" value="GNAT_dom"/>
</dbReference>
<dbReference type="InterPro" id="IPR016181">
    <property type="entry name" value="Acyl_CoA_acyltransferase"/>
</dbReference>
<evidence type="ECO:0000256" key="3">
    <source>
        <dbReference type="ARBA" id="ARBA00022679"/>
    </source>
</evidence>
<dbReference type="PANTHER" id="PTHR36449:SF1">
    <property type="entry name" value="ACETYLTRANSFERASE"/>
    <property type="match status" value="1"/>
</dbReference>
<evidence type="ECO:0000256" key="1">
    <source>
        <dbReference type="ARBA" id="ARBA00022491"/>
    </source>
</evidence>
<gene>
    <name evidence="7" type="ORF">ACFOU2_09725</name>
</gene>
<dbReference type="CDD" id="cd04301">
    <property type="entry name" value="NAT_SF"/>
    <property type="match status" value="1"/>
</dbReference>
<dbReference type="Gene3D" id="3.40.630.30">
    <property type="match status" value="1"/>
</dbReference>
<evidence type="ECO:0000256" key="4">
    <source>
        <dbReference type="ARBA" id="ARBA00023315"/>
    </source>
</evidence>
<dbReference type="RefSeq" id="WP_377914565.1">
    <property type="nucleotide sequence ID" value="NZ_JBHRZT010000043.1"/>
</dbReference>
<keyword evidence="2" id="KW-1277">Toxin-antitoxin system</keyword>
<dbReference type="Proteomes" id="UP001595752">
    <property type="component" value="Unassembled WGS sequence"/>
</dbReference>
<evidence type="ECO:0000256" key="2">
    <source>
        <dbReference type="ARBA" id="ARBA00022649"/>
    </source>
</evidence>
<dbReference type="GO" id="GO:0016746">
    <property type="term" value="F:acyltransferase activity"/>
    <property type="evidence" value="ECO:0007669"/>
    <property type="project" value="UniProtKB-KW"/>
</dbReference>
<accession>A0ABV8B2K0</accession>
<feature type="domain" description="N-acetyltransferase" evidence="6">
    <location>
        <begin position="8"/>
        <end position="177"/>
    </location>
</feature>
<keyword evidence="4 7" id="KW-0012">Acyltransferase</keyword>
<comment type="caution">
    <text evidence="7">The sequence shown here is derived from an EMBL/GenBank/DDBJ whole genome shotgun (WGS) entry which is preliminary data.</text>
</comment>
<reference evidence="8" key="1">
    <citation type="journal article" date="2019" name="Int. J. Syst. Evol. Microbiol.">
        <title>The Global Catalogue of Microorganisms (GCM) 10K type strain sequencing project: providing services to taxonomists for standard genome sequencing and annotation.</title>
        <authorList>
            <consortium name="The Broad Institute Genomics Platform"/>
            <consortium name="The Broad Institute Genome Sequencing Center for Infectious Disease"/>
            <person name="Wu L."/>
            <person name="Ma J."/>
        </authorList>
    </citation>
    <scope>NUCLEOTIDE SEQUENCE [LARGE SCALE GENOMIC DNA]</scope>
    <source>
        <strain evidence="8">CCUG 61889</strain>
    </source>
</reference>
<proteinExistence type="predicted"/>
<protein>
    <submittedName>
        <fullName evidence="7">GNAT family N-acetyltransferase</fullName>
        <ecNumber evidence="7">2.3.1.-</ecNumber>
    </submittedName>
</protein>